<dbReference type="InParanoid" id="T1EZS6"/>
<reference evidence="3" key="3">
    <citation type="submission" date="2015-06" db="UniProtKB">
        <authorList>
            <consortium name="EnsemblMetazoa"/>
        </authorList>
    </citation>
    <scope>IDENTIFICATION</scope>
</reference>
<proteinExistence type="predicted"/>
<sequence length="451" mass="51045">MVTTSNDLGKNIKDEASPLSLSSTSTTSSIAHAFENVSRRKVKNGKKVSGKKLYDKNKYNRSGANLLRNKTRELNENIDKVCGINEKSLIGKNSRKINHNKRSGQHKNILYDESKRHVYTDVNGESLRKETSATERSDCRSFVTSATRPAAEQIGNRPDFEHDRRNNNKKITESGSKMNVKNFTLEILTTGRTKPEKSEMFKNINSRLNRTKEAEIKNVNEEVKKYKRRTTPASMAQRSIPESSSTSKNAYSYSITTSGTISKSSLTRKIDSVAENNNKSNITNKGRTYESEAKDWKANTTADINNSNLLNGKETKVNLTELVGKEKHTNKNLKLYEQQNVPGANLNKNNFGLKDLTKYFTKDKGRSSTETKDQKEKSAKNPDKKKVSVETKDKKVENDDKGKEFLSSILDPASSNKNSKFSDPRTKRRSRLIVVAYEQEKYLPLSYIPFL</sequence>
<feature type="compositionally biased region" description="Polar residues" evidence="1">
    <location>
        <begin position="231"/>
        <end position="242"/>
    </location>
</feature>
<feature type="region of interest" description="Disordered" evidence="1">
    <location>
        <begin position="227"/>
        <end position="249"/>
    </location>
</feature>
<gene>
    <name evidence="3" type="primary">20202076</name>
    <name evidence="2" type="ORF">HELRODRAFT_167780</name>
</gene>
<dbReference type="KEGG" id="hro:HELRODRAFT_167780"/>
<keyword evidence="4" id="KW-1185">Reference proteome</keyword>
<feature type="region of interest" description="Disordered" evidence="1">
    <location>
        <begin position="126"/>
        <end position="177"/>
    </location>
</feature>
<evidence type="ECO:0000313" key="2">
    <source>
        <dbReference type="EMBL" id="ESO09950.1"/>
    </source>
</evidence>
<reference evidence="4" key="1">
    <citation type="submission" date="2012-12" db="EMBL/GenBank/DDBJ databases">
        <authorList>
            <person name="Hellsten U."/>
            <person name="Grimwood J."/>
            <person name="Chapman J.A."/>
            <person name="Shapiro H."/>
            <person name="Aerts A."/>
            <person name="Otillar R.P."/>
            <person name="Terry A.Y."/>
            <person name="Boore J.L."/>
            <person name="Simakov O."/>
            <person name="Marletaz F."/>
            <person name="Cho S.-J."/>
            <person name="Edsinger-Gonzales E."/>
            <person name="Havlak P."/>
            <person name="Kuo D.-H."/>
            <person name="Larsson T."/>
            <person name="Lv J."/>
            <person name="Arendt D."/>
            <person name="Savage R."/>
            <person name="Osoegawa K."/>
            <person name="de Jong P."/>
            <person name="Lindberg D.R."/>
            <person name="Seaver E.C."/>
            <person name="Weisblat D.A."/>
            <person name="Putnam N.H."/>
            <person name="Grigoriev I.V."/>
            <person name="Rokhsar D.S."/>
        </authorList>
    </citation>
    <scope>NUCLEOTIDE SEQUENCE</scope>
</reference>
<dbReference type="HOGENOM" id="CLU_607323_0_0_1"/>
<protein>
    <submittedName>
        <fullName evidence="2 3">Uncharacterized protein</fullName>
    </submittedName>
</protein>
<organism evidence="3 4">
    <name type="scientific">Helobdella robusta</name>
    <name type="common">Californian leech</name>
    <dbReference type="NCBI Taxonomy" id="6412"/>
    <lineage>
        <taxon>Eukaryota</taxon>
        <taxon>Metazoa</taxon>
        <taxon>Spiralia</taxon>
        <taxon>Lophotrochozoa</taxon>
        <taxon>Annelida</taxon>
        <taxon>Clitellata</taxon>
        <taxon>Hirudinea</taxon>
        <taxon>Rhynchobdellida</taxon>
        <taxon>Glossiphoniidae</taxon>
        <taxon>Helobdella</taxon>
    </lineage>
</organism>
<dbReference type="EMBL" id="AMQM01002844">
    <property type="status" value="NOT_ANNOTATED_CDS"/>
    <property type="molecule type" value="Genomic_DNA"/>
</dbReference>
<dbReference type="RefSeq" id="XP_009011764.1">
    <property type="nucleotide sequence ID" value="XM_009013516.1"/>
</dbReference>
<dbReference type="Proteomes" id="UP000015101">
    <property type="component" value="Unassembled WGS sequence"/>
</dbReference>
<dbReference type="AlphaFoldDB" id="T1EZS6"/>
<reference evidence="2 4" key="2">
    <citation type="journal article" date="2013" name="Nature">
        <title>Insights into bilaterian evolution from three spiralian genomes.</title>
        <authorList>
            <person name="Simakov O."/>
            <person name="Marletaz F."/>
            <person name="Cho S.J."/>
            <person name="Edsinger-Gonzales E."/>
            <person name="Havlak P."/>
            <person name="Hellsten U."/>
            <person name="Kuo D.H."/>
            <person name="Larsson T."/>
            <person name="Lv J."/>
            <person name="Arendt D."/>
            <person name="Savage R."/>
            <person name="Osoegawa K."/>
            <person name="de Jong P."/>
            <person name="Grimwood J."/>
            <person name="Chapman J.A."/>
            <person name="Shapiro H."/>
            <person name="Aerts A."/>
            <person name="Otillar R.P."/>
            <person name="Terry A.Y."/>
            <person name="Boore J.L."/>
            <person name="Grigoriev I.V."/>
            <person name="Lindberg D.R."/>
            <person name="Seaver E.C."/>
            <person name="Weisblat D.A."/>
            <person name="Putnam N.H."/>
            <person name="Rokhsar D.S."/>
        </authorList>
    </citation>
    <scope>NUCLEOTIDE SEQUENCE</scope>
</reference>
<dbReference type="GeneID" id="20202076"/>
<dbReference type="EnsemblMetazoa" id="HelroT167780">
    <property type="protein sequence ID" value="HelroP167780"/>
    <property type="gene ID" value="HelroG167780"/>
</dbReference>
<feature type="compositionally biased region" description="Basic and acidic residues" evidence="1">
    <location>
        <begin position="126"/>
        <end position="139"/>
    </location>
</feature>
<feature type="compositionally biased region" description="Basic and acidic residues" evidence="1">
    <location>
        <begin position="363"/>
        <end position="404"/>
    </location>
</feature>
<accession>T1EZS6</accession>
<feature type="region of interest" description="Disordered" evidence="1">
    <location>
        <begin position="363"/>
        <end position="428"/>
    </location>
</feature>
<evidence type="ECO:0000313" key="4">
    <source>
        <dbReference type="Proteomes" id="UP000015101"/>
    </source>
</evidence>
<dbReference type="EMBL" id="KB095905">
    <property type="protein sequence ID" value="ESO09950.1"/>
    <property type="molecule type" value="Genomic_DNA"/>
</dbReference>
<evidence type="ECO:0000313" key="3">
    <source>
        <dbReference type="EnsemblMetazoa" id="HelroP167780"/>
    </source>
</evidence>
<name>T1EZS6_HELRO</name>
<dbReference type="CTD" id="20202076"/>
<evidence type="ECO:0000256" key="1">
    <source>
        <dbReference type="SAM" id="MobiDB-lite"/>
    </source>
</evidence>
<feature type="region of interest" description="Disordered" evidence="1">
    <location>
        <begin position="1"/>
        <end position="25"/>
    </location>
</feature>
<feature type="compositionally biased region" description="Basic and acidic residues" evidence="1">
    <location>
        <begin position="158"/>
        <end position="172"/>
    </location>
</feature>